<sequence>MANKMYQYKPLTEHDSIRLLILPPSADSAADVHCTLLTTTLSKLENDPSHVYTALSYVWGDPEKKKVIYIDNEIIGITTNLDSALREIRDPLREQYLWIDAICIDQANSPEKSKQVMQMAKVYQIARNTIIYLGESTESSTLLLGAISRAYKQKAGYIRARARQMLNFLFNDIATYTKEHYEKLEKLFLELLERPWFTRVWVFQELLFSVDPWVQCGRQHVSWGHLYQATEAIAVAGFAAFQKSEAYRVFAAMNKERSNFKSARRPSKILAENLINLLTARRGLGILSYKENCNHSLGLPSWVPNWTLKGFPHPHRRLREMEHMWGSPMPPDLSEEQVHTSPTLYTWMNTSFACPGWRAGNITKVSSDITLHQADWKLPREHLRRLFQEGSSREKLWIHALNELYRHWCDILGPLYSDANVMKSNPEDSTQRRPQPLIDMFTAQSQSLRMKKIDEIAQTLSPHNIFTKMNGDFLESNGENASLLASTMSVIIWAHTVIFERGIAEIAFSEVLYDRKFATLEDGTLVLVPVTAMIGDVVCWLRPDLTTPFVLREKAEPPAVSENTIKDLDRPSLRDSEPAYSKYNFVGECHIDTPIYSPIQKSTLSPPPKPCSTQDDYFGKNPGFSNKHGLETFLIS</sequence>
<accession>A0A4Z1K6C5</accession>
<dbReference type="Proteomes" id="UP000297229">
    <property type="component" value="Unassembled WGS sequence"/>
</dbReference>
<dbReference type="STRING" id="278938.A0A4Z1K6C5"/>
<evidence type="ECO:0000313" key="3">
    <source>
        <dbReference type="Proteomes" id="UP000297229"/>
    </source>
</evidence>
<dbReference type="PANTHER" id="PTHR24148">
    <property type="entry name" value="ANKYRIN REPEAT DOMAIN-CONTAINING PROTEIN 39 HOMOLOG-RELATED"/>
    <property type="match status" value="1"/>
</dbReference>
<dbReference type="EMBL" id="PQXM01000132">
    <property type="protein sequence ID" value="TGO76883.1"/>
    <property type="molecule type" value="Genomic_DNA"/>
</dbReference>
<evidence type="ECO:0000313" key="2">
    <source>
        <dbReference type="EMBL" id="TGO76883.1"/>
    </source>
</evidence>
<name>A0A4Z1K6C5_9HELO</name>
<evidence type="ECO:0000259" key="1">
    <source>
        <dbReference type="Pfam" id="PF06985"/>
    </source>
</evidence>
<dbReference type="InterPro" id="IPR052895">
    <property type="entry name" value="HetReg/Transcr_Mod"/>
</dbReference>
<proteinExistence type="predicted"/>
<feature type="domain" description="Heterokaryon incompatibility" evidence="1">
    <location>
        <begin position="52"/>
        <end position="205"/>
    </location>
</feature>
<dbReference type="Pfam" id="PF06985">
    <property type="entry name" value="HET"/>
    <property type="match status" value="1"/>
</dbReference>
<dbReference type="AlphaFoldDB" id="A0A4Z1K6C5"/>
<keyword evidence="3" id="KW-1185">Reference proteome</keyword>
<reference evidence="2 3" key="1">
    <citation type="submission" date="2017-12" db="EMBL/GenBank/DDBJ databases">
        <title>Comparative genomics of Botrytis spp.</title>
        <authorList>
            <person name="Valero-Jimenez C.A."/>
            <person name="Tapia P."/>
            <person name="Veloso J."/>
            <person name="Silva-Moreno E."/>
            <person name="Staats M."/>
            <person name="Valdes J.H."/>
            <person name="Van Kan J.A.L."/>
        </authorList>
    </citation>
    <scope>NUCLEOTIDE SEQUENCE [LARGE SCALE GENOMIC DNA]</scope>
    <source>
        <strain evidence="2 3">Be9601</strain>
    </source>
</reference>
<dbReference type="InterPro" id="IPR010730">
    <property type="entry name" value="HET"/>
</dbReference>
<comment type="caution">
    <text evidence="2">The sequence shown here is derived from an EMBL/GenBank/DDBJ whole genome shotgun (WGS) entry which is preliminary data.</text>
</comment>
<gene>
    <name evidence="2" type="ORF">BELL_0133g00090</name>
</gene>
<dbReference type="PANTHER" id="PTHR24148:SF73">
    <property type="entry name" value="HET DOMAIN PROTEIN (AFU_ORTHOLOGUE AFUA_8G01020)"/>
    <property type="match status" value="1"/>
</dbReference>
<protein>
    <recommendedName>
        <fullName evidence="1">Heterokaryon incompatibility domain-containing protein</fullName>
    </recommendedName>
</protein>
<organism evidence="2 3">
    <name type="scientific">Botrytis elliptica</name>
    <dbReference type="NCBI Taxonomy" id="278938"/>
    <lineage>
        <taxon>Eukaryota</taxon>
        <taxon>Fungi</taxon>
        <taxon>Dikarya</taxon>
        <taxon>Ascomycota</taxon>
        <taxon>Pezizomycotina</taxon>
        <taxon>Leotiomycetes</taxon>
        <taxon>Helotiales</taxon>
        <taxon>Sclerotiniaceae</taxon>
        <taxon>Botrytis</taxon>
    </lineage>
</organism>